<name>A0A4T0J5R4_WALIC</name>
<keyword evidence="2" id="KW-0812">Transmembrane</keyword>
<comment type="subcellular location">
    <subcellularLocation>
        <location evidence="1">Membrane</location>
        <topology evidence="1">Multi-pass membrane protein</topology>
    </subcellularLocation>
</comment>
<dbReference type="PANTHER" id="PTHR12665">
    <property type="entry name" value="ORMDL PROTEINS"/>
    <property type="match status" value="1"/>
</dbReference>
<evidence type="ECO:0000256" key="4">
    <source>
        <dbReference type="ARBA" id="ARBA00023136"/>
    </source>
</evidence>
<comment type="caution">
    <text evidence="6">The sequence shown here is derived from an EMBL/GenBank/DDBJ whole genome shotgun (WGS) entry which is preliminary data.</text>
</comment>
<feature type="region of interest" description="Disordered" evidence="5">
    <location>
        <begin position="1"/>
        <end position="58"/>
    </location>
</feature>
<evidence type="ECO:0000313" key="6">
    <source>
        <dbReference type="EMBL" id="TIB38059.1"/>
    </source>
</evidence>
<dbReference type="OMA" id="STHYTHF"/>
<evidence type="ECO:0000256" key="5">
    <source>
        <dbReference type="SAM" id="MobiDB-lite"/>
    </source>
</evidence>
<feature type="compositionally biased region" description="Gly residues" evidence="5">
    <location>
        <begin position="19"/>
        <end position="28"/>
    </location>
</feature>
<evidence type="ECO:0000256" key="2">
    <source>
        <dbReference type="ARBA" id="ARBA00022692"/>
    </source>
</evidence>
<dbReference type="AlphaFoldDB" id="A0A4T0J5R4"/>
<sequence>MTARTTPPIPSLVISGEESGSGSGGGSGSAHQTQAQSQSQPPPQRRRRGRSSSLVSLQEVPADAQETLDQGALNNYNADWVNFKGAWLMHVVLVTLGKLLIDALPGMTQEISWTLVNCGYMAVTFLMFHHVKGVPFESNNGAWDELTFWEQIDGGAQYTPARKWLTCVPIGLFLISTHYTKFQSWLFAFNFVALLVTLTPKLPLLHRQRVKFMEVEDESGGNTPVTTSNKRQNEMPAINLSLD</sequence>
<dbReference type="Proteomes" id="UP000310689">
    <property type="component" value="Unassembled WGS sequence"/>
</dbReference>
<protein>
    <recommendedName>
        <fullName evidence="8">Protein ORM1</fullName>
    </recommendedName>
</protein>
<dbReference type="EMBL" id="SPOI01000076">
    <property type="protein sequence ID" value="TIB38059.1"/>
    <property type="molecule type" value="Genomic_DNA"/>
</dbReference>
<keyword evidence="3" id="KW-1133">Transmembrane helix</keyword>
<feature type="compositionally biased region" description="Low complexity" evidence="5">
    <location>
        <begin position="29"/>
        <end position="39"/>
    </location>
</feature>
<organism evidence="6 7">
    <name type="scientific">Wallemia ichthyophaga</name>
    <dbReference type="NCBI Taxonomy" id="245174"/>
    <lineage>
        <taxon>Eukaryota</taxon>
        <taxon>Fungi</taxon>
        <taxon>Dikarya</taxon>
        <taxon>Basidiomycota</taxon>
        <taxon>Wallemiomycotina</taxon>
        <taxon>Wallemiomycetes</taxon>
        <taxon>Wallemiales</taxon>
        <taxon>Wallemiaceae</taxon>
        <taxon>Wallemia</taxon>
    </lineage>
</organism>
<dbReference type="GO" id="GO:0005789">
    <property type="term" value="C:endoplasmic reticulum membrane"/>
    <property type="evidence" value="ECO:0007669"/>
    <property type="project" value="InterPro"/>
</dbReference>
<accession>A0A4T0J5R4</accession>
<evidence type="ECO:0008006" key="8">
    <source>
        <dbReference type="Google" id="ProtNLM"/>
    </source>
</evidence>
<proteinExistence type="predicted"/>
<evidence type="ECO:0000256" key="1">
    <source>
        <dbReference type="ARBA" id="ARBA00004141"/>
    </source>
</evidence>
<gene>
    <name evidence="6" type="ORF">E3P86_01859</name>
</gene>
<keyword evidence="4" id="KW-0472">Membrane</keyword>
<evidence type="ECO:0000256" key="3">
    <source>
        <dbReference type="ARBA" id="ARBA00022989"/>
    </source>
</evidence>
<dbReference type="InterPro" id="IPR007203">
    <property type="entry name" value="ORMDL"/>
</dbReference>
<reference evidence="6 7" key="1">
    <citation type="submission" date="2019-03" db="EMBL/GenBank/DDBJ databases">
        <title>Sequencing 23 genomes of Wallemia ichthyophaga.</title>
        <authorList>
            <person name="Gostincar C."/>
        </authorList>
    </citation>
    <scope>NUCLEOTIDE SEQUENCE [LARGE SCALE GENOMIC DNA]</scope>
    <source>
        <strain evidence="6 7">EXF-6200</strain>
    </source>
</reference>
<evidence type="ECO:0000313" key="7">
    <source>
        <dbReference type="Proteomes" id="UP000310689"/>
    </source>
</evidence>
<dbReference type="Pfam" id="PF04061">
    <property type="entry name" value="ORMDL"/>
    <property type="match status" value="1"/>
</dbReference>